<organism evidence="1 2">
    <name type="scientific">Homoserinibacter gongjuensis</name>
    <dbReference type="NCBI Taxonomy" id="1162968"/>
    <lineage>
        <taxon>Bacteria</taxon>
        <taxon>Bacillati</taxon>
        <taxon>Actinomycetota</taxon>
        <taxon>Actinomycetes</taxon>
        <taxon>Micrococcales</taxon>
        <taxon>Microbacteriaceae</taxon>
        <taxon>Homoserinibacter</taxon>
    </lineage>
</organism>
<evidence type="ECO:0000313" key="1">
    <source>
        <dbReference type="EMBL" id="GMA90275.1"/>
    </source>
</evidence>
<dbReference type="InterPro" id="IPR035093">
    <property type="entry name" value="RelE/ParE_toxin_dom_sf"/>
</dbReference>
<evidence type="ECO:0008006" key="3">
    <source>
        <dbReference type="Google" id="ProtNLM"/>
    </source>
</evidence>
<dbReference type="Proteomes" id="UP001157069">
    <property type="component" value="Unassembled WGS sequence"/>
</dbReference>
<accession>A0ABQ6JSQ3</accession>
<keyword evidence="2" id="KW-1185">Reference proteome</keyword>
<protein>
    <recommendedName>
        <fullName evidence="3">Type II toxin-antitoxin system RelE/ParE family toxin</fullName>
    </recommendedName>
</protein>
<sequence length="121" mass="13244">MSALVRLLPEAADDVRALDGSARVLVLKGLKKLEESPELRGAPLGSKANAQSDLTGFRKLVVGDRAYRIVFQVLPDGSVVVVWVVGARADDEVYRLARERIASYDDPARRALLRTILDTSQ</sequence>
<dbReference type="Gene3D" id="3.30.2310.20">
    <property type="entry name" value="RelE-like"/>
    <property type="match status" value="1"/>
</dbReference>
<proteinExistence type="predicted"/>
<dbReference type="RefSeq" id="WP_284297929.1">
    <property type="nucleotide sequence ID" value="NZ_BSVA01000001.1"/>
</dbReference>
<gene>
    <name evidence="1" type="ORF">GCM10025869_08040</name>
</gene>
<name>A0ABQ6JSQ3_9MICO</name>
<comment type="caution">
    <text evidence="1">The sequence shown here is derived from an EMBL/GenBank/DDBJ whole genome shotgun (WGS) entry which is preliminary data.</text>
</comment>
<dbReference type="EMBL" id="BSVA01000001">
    <property type="protein sequence ID" value="GMA90275.1"/>
    <property type="molecule type" value="Genomic_DNA"/>
</dbReference>
<reference evidence="2" key="1">
    <citation type="journal article" date="2019" name="Int. J. Syst. Evol. Microbiol.">
        <title>The Global Catalogue of Microorganisms (GCM) 10K type strain sequencing project: providing services to taxonomists for standard genome sequencing and annotation.</title>
        <authorList>
            <consortium name="The Broad Institute Genomics Platform"/>
            <consortium name="The Broad Institute Genome Sequencing Center for Infectious Disease"/>
            <person name="Wu L."/>
            <person name="Ma J."/>
        </authorList>
    </citation>
    <scope>NUCLEOTIDE SEQUENCE [LARGE SCALE GENOMIC DNA]</scope>
    <source>
        <strain evidence="2">NBRC 108755</strain>
    </source>
</reference>
<evidence type="ECO:0000313" key="2">
    <source>
        <dbReference type="Proteomes" id="UP001157069"/>
    </source>
</evidence>
<dbReference type="SUPFAM" id="SSF143011">
    <property type="entry name" value="RelE-like"/>
    <property type="match status" value="1"/>
</dbReference>